<proteinExistence type="predicted"/>
<protein>
    <submittedName>
        <fullName evidence="2">Glycosyl transferase, family 25</fullName>
    </submittedName>
</protein>
<accession>A0A1Y6EZN3</accession>
<gene>
    <name evidence="2" type="ORF">SAMN06295905_1292</name>
</gene>
<dbReference type="GO" id="GO:0016740">
    <property type="term" value="F:transferase activity"/>
    <property type="evidence" value="ECO:0007669"/>
    <property type="project" value="UniProtKB-KW"/>
</dbReference>
<keyword evidence="3" id="KW-1185">Reference proteome</keyword>
<sequence length="268" mass="29805">MLPIFYINLASRPDRRRFMEDQLQSLGLAGVRIEAATPSDISAEQAALHCDPHKPVYLRPRELACTLSHERVWQALLDAGHDRALVLEDDAELSSALPDFLSEIGAIDADMVRIESAGRPLRVFPAVATLPGEIALHPFRSTPMGSAAYILTRGAARYLLGHPSFRSAQTDLVLYNPFDEPGSGLTRLQAVPALARQLGDEGKQKQTVGRSDIDQKGDRHLFPSERPLQYRLLRLGQGFKAGWRNVSDHISNLSKGLERRYVRFMDEG</sequence>
<organism evidence="2 3">
    <name type="scientific">Devosia lucknowensis</name>
    <dbReference type="NCBI Taxonomy" id="1096929"/>
    <lineage>
        <taxon>Bacteria</taxon>
        <taxon>Pseudomonadati</taxon>
        <taxon>Pseudomonadota</taxon>
        <taxon>Alphaproteobacteria</taxon>
        <taxon>Hyphomicrobiales</taxon>
        <taxon>Devosiaceae</taxon>
        <taxon>Devosia</taxon>
    </lineage>
</organism>
<evidence type="ECO:0000313" key="3">
    <source>
        <dbReference type="Proteomes" id="UP000194474"/>
    </source>
</evidence>
<feature type="domain" description="Glycosyl transferase family 25" evidence="1">
    <location>
        <begin position="1"/>
        <end position="162"/>
    </location>
</feature>
<dbReference type="EMBL" id="FXWK01000001">
    <property type="protein sequence ID" value="SMQ65703.1"/>
    <property type="molecule type" value="Genomic_DNA"/>
</dbReference>
<dbReference type="RefSeq" id="WP_170926376.1">
    <property type="nucleotide sequence ID" value="NZ_FXWK01000001.1"/>
</dbReference>
<name>A0A1Y6EZN3_9HYPH</name>
<dbReference type="Proteomes" id="UP000194474">
    <property type="component" value="Unassembled WGS sequence"/>
</dbReference>
<evidence type="ECO:0000313" key="2">
    <source>
        <dbReference type="EMBL" id="SMQ65703.1"/>
    </source>
</evidence>
<evidence type="ECO:0000259" key="1">
    <source>
        <dbReference type="Pfam" id="PF01755"/>
    </source>
</evidence>
<dbReference type="Pfam" id="PF01755">
    <property type="entry name" value="Glyco_transf_25"/>
    <property type="match status" value="1"/>
</dbReference>
<keyword evidence="2" id="KW-0808">Transferase</keyword>
<dbReference type="AlphaFoldDB" id="A0A1Y6EZN3"/>
<dbReference type="InterPro" id="IPR002654">
    <property type="entry name" value="Glyco_trans_25"/>
</dbReference>
<reference evidence="3" key="1">
    <citation type="submission" date="2017-04" db="EMBL/GenBank/DDBJ databases">
        <authorList>
            <person name="Varghese N."/>
            <person name="Submissions S."/>
        </authorList>
    </citation>
    <scope>NUCLEOTIDE SEQUENCE [LARGE SCALE GENOMIC DNA]</scope>
</reference>
<dbReference type="CDD" id="cd06532">
    <property type="entry name" value="Glyco_transf_25"/>
    <property type="match status" value="1"/>
</dbReference>